<evidence type="ECO:0000313" key="7">
    <source>
        <dbReference type="EMBL" id="KAB0669112.1"/>
    </source>
</evidence>
<dbReference type="Proteomes" id="UP000798046">
    <property type="component" value="Unassembled WGS sequence"/>
</dbReference>
<dbReference type="EMBL" id="VZRA01000004">
    <property type="protein sequence ID" value="KAB0669112.1"/>
    <property type="molecule type" value="Genomic_DNA"/>
</dbReference>
<evidence type="ECO:0000259" key="6">
    <source>
        <dbReference type="Pfam" id="PF05154"/>
    </source>
</evidence>
<comment type="subcellular location">
    <subcellularLocation>
        <location evidence="1">Membrane</location>
        <topology evidence="1">Multi-pass membrane protein</topology>
    </subcellularLocation>
</comment>
<dbReference type="InterPro" id="IPR007829">
    <property type="entry name" value="TM2"/>
</dbReference>
<gene>
    <name evidence="7" type="ORF">F6V30_14520</name>
</gene>
<accession>A0ABQ6TLF9</accession>
<comment type="caution">
    <text evidence="7">The sequence shown here is derived from an EMBL/GenBank/DDBJ whole genome shotgun (WGS) entry which is preliminary data.</text>
</comment>
<dbReference type="PANTHER" id="PTHR21016:SF25">
    <property type="entry name" value="TM2 DOMAIN-CONTAINING PROTEIN DDB_G0277895-RELATED"/>
    <property type="match status" value="1"/>
</dbReference>
<reference evidence="7 8" key="1">
    <citation type="journal article" date="2020" name="Microorganisms">
        <title>Description of Three Novel Members in the Family Geobacteraceae, Oryzomonas japonicum gen. nov., sp. nov., Oryzomonas sagensis sp. nov., and Oryzomonas ruber sp. nov.</title>
        <authorList>
            <person name="Xu Z."/>
            <person name="Masuda Y."/>
            <person name="Hayakawa C."/>
            <person name="Ushijima N."/>
            <person name="Kawano K."/>
            <person name="Shiratori Y."/>
            <person name="Senoo K."/>
            <person name="Itoh H."/>
        </authorList>
    </citation>
    <scope>NUCLEOTIDE SEQUENCE [LARGE SCALE GENOMIC DNA]</scope>
    <source>
        <strain evidence="7 8">Red100</strain>
    </source>
</reference>
<keyword evidence="3 5" id="KW-1133">Transmembrane helix</keyword>
<keyword evidence="4 5" id="KW-0472">Membrane</keyword>
<evidence type="ECO:0000256" key="5">
    <source>
        <dbReference type="SAM" id="Phobius"/>
    </source>
</evidence>
<name>A0ABQ6TLF9_9BACT</name>
<evidence type="ECO:0000256" key="1">
    <source>
        <dbReference type="ARBA" id="ARBA00004141"/>
    </source>
</evidence>
<evidence type="ECO:0000256" key="4">
    <source>
        <dbReference type="ARBA" id="ARBA00023136"/>
    </source>
</evidence>
<evidence type="ECO:0000313" key="8">
    <source>
        <dbReference type="Proteomes" id="UP000798046"/>
    </source>
</evidence>
<sequence length="76" mass="8225">MKPFTGSTKKTWITALVLCVLGFIGFGGLHRFYVGKVGTGILWILTCGLLGIGTVIDLVYILTGGFRCKNGEPLYK</sequence>
<proteinExistence type="predicted"/>
<feature type="domain" description="TM2" evidence="6">
    <location>
        <begin position="9"/>
        <end position="59"/>
    </location>
</feature>
<keyword evidence="8" id="KW-1185">Reference proteome</keyword>
<evidence type="ECO:0000256" key="2">
    <source>
        <dbReference type="ARBA" id="ARBA00022692"/>
    </source>
</evidence>
<feature type="transmembrane region" description="Helical" evidence="5">
    <location>
        <begin position="40"/>
        <end position="62"/>
    </location>
</feature>
<dbReference type="Pfam" id="PF05154">
    <property type="entry name" value="TM2"/>
    <property type="match status" value="1"/>
</dbReference>
<protein>
    <submittedName>
        <fullName evidence="7">TM2 domain-containing protein</fullName>
    </submittedName>
</protein>
<feature type="transmembrane region" description="Helical" evidence="5">
    <location>
        <begin position="12"/>
        <end position="34"/>
    </location>
</feature>
<dbReference type="PANTHER" id="PTHR21016">
    <property type="entry name" value="BETA-AMYLOID BINDING PROTEIN-RELATED"/>
    <property type="match status" value="1"/>
</dbReference>
<keyword evidence="2 5" id="KW-0812">Transmembrane</keyword>
<organism evidence="7 8">
    <name type="scientific">Oryzomonas sagensis</name>
    <dbReference type="NCBI Taxonomy" id="2603857"/>
    <lineage>
        <taxon>Bacteria</taxon>
        <taxon>Pseudomonadati</taxon>
        <taxon>Thermodesulfobacteriota</taxon>
        <taxon>Desulfuromonadia</taxon>
        <taxon>Geobacterales</taxon>
        <taxon>Geobacteraceae</taxon>
        <taxon>Oryzomonas</taxon>
    </lineage>
</organism>
<dbReference type="InterPro" id="IPR050932">
    <property type="entry name" value="TM2D1-3-like"/>
</dbReference>
<evidence type="ECO:0000256" key="3">
    <source>
        <dbReference type="ARBA" id="ARBA00022989"/>
    </source>
</evidence>